<reference evidence="4" key="1">
    <citation type="submission" date="2024-01" db="EMBL/GenBank/DDBJ databases">
        <authorList>
            <person name="Webb A."/>
        </authorList>
    </citation>
    <scope>NUCLEOTIDE SEQUENCE</scope>
    <source>
        <strain evidence="4">Pm1</strain>
    </source>
</reference>
<evidence type="ECO:0000256" key="2">
    <source>
        <dbReference type="SAM" id="MobiDB-lite"/>
    </source>
</evidence>
<evidence type="ECO:0000256" key="1">
    <source>
        <dbReference type="PROSITE-ProRule" id="PRU00047"/>
    </source>
</evidence>
<comment type="caution">
    <text evidence="4">The sequence shown here is derived from an EMBL/GenBank/DDBJ whole genome shotgun (WGS) entry which is preliminary data.</text>
</comment>
<dbReference type="InterPro" id="IPR013103">
    <property type="entry name" value="RVT_2"/>
</dbReference>
<evidence type="ECO:0000313" key="4">
    <source>
        <dbReference type="EMBL" id="CAK7923059.1"/>
    </source>
</evidence>
<dbReference type="Pfam" id="PF00098">
    <property type="entry name" value="zf-CCHC"/>
    <property type="match status" value="1"/>
</dbReference>
<feature type="domain" description="CCHC-type" evidence="3">
    <location>
        <begin position="62"/>
        <end position="76"/>
    </location>
</feature>
<dbReference type="PROSITE" id="PS50158">
    <property type="entry name" value="ZF_CCHC"/>
    <property type="match status" value="1"/>
</dbReference>
<feature type="region of interest" description="Disordered" evidence="2">
    <location>
        <begin position="104"/>
        <end position="125"/>
    </location>
</feature>
<feature type="compositionally biased region" description="Basic residues" evidence="2">
    <location>
        <begin position="104"/>
        <end position="116"/>
    </location>
</feature>
<keyword evidence="1" id="KW-0863">Zinc-finger</keyword>
<evidence type="ECO:0000313" key="5">
    <source>
        <dbReference type="Proteomes" id="UP001162060"/>
    </source>
</evidence>
<protein>
    <recommendedName>
        <fullName evidence="3">CCHC-type domain-containing protein</fullName>
    </recommendedName>
</protein>
<name>A0AAV1TKU7_9STRA</name>
<dbReference type="Proteomes" id="UP001162060">
    <property type="component" value="Unassembled WGS sequence"/>
</dbReference>
<sequence length="806" mass="88309">MVAVSDARDGADSLVIDNIVHHASPEMMNVVRSNLLSAAAARWVVRSSPRTWKANLKGAITCYRCERPGHIAADCRAQVVHDDETPAEGRGASMIPTLTEKRRATMKKRNKRKKGSRDKDAAAITASDEARSIDDSCRFVLTTRDGVRATDGTRGLVLASTTCSHEIAKADGESLYPTRVGSVHIEFLARGAEAVVTLTDVYLAPRLAKNIVSYGKLANKRFTLVHSGHKRSLARCRDGAVAFDATIDSNVLYVVTKTTRDKESAGGDVFMAALEAHATETNADEPRSLTVSLAPATRPPCGKQKRNAQSQQDSGKHSPIYRIGGVICSDQKGPMTPQDRLDNIYLVNFVDHKSSYCRFFLARTKDVAEKQFEAFLVTLRSFSGSRSTCSARTAAENTPTWTCSASARASRTKCRRSAHDVCLRAVSDVLGRRDAIRQSPSQPELHAIKRKESVTNRGADGQDAGSAWNCQFGSQCCVHRYPSKNSLLQRSGRTIIVGFSEEIKGYKVLLSRDNKRAMDVCDRAGGLEETYAPAAAVERDGRAEGNRATRKSRKRWTRAVHGTTGASNRAEAAARQEETAASVEFLNAAFEHDPLNYGQAMRSGKREGWEKAVKEEIAALGAIDVWTITRRTAGQHALHTKWVYKTEKDAQGDLERLKARLVVSGHIQVLCVDYTLTFAAVMDLSTVKVILALVASELVLELRKSLYGLKQAGRLWSHLLHSKLSTAGFTRCESDVCFYWEHDGDDLVVVGVYADNLQVTGTSAAAVERFFASLASLSIKDMKCVSKFLGMRVTHSGQNGYTPDQE</sequence>
<accession>A0AAV1TKU7</accession>
<dbReference type="Gene3D" id="4.10.60.10">
    <property type="entry name" value="Zinc finger, CCHC-type"/>
    <property type="match status" value="1"/>
</dbReference>
<keyword evidence="1" id="KW-0862">Zinc</keyword>
<dbReference type="AlphaFoldDB" id="A0AAV1TKU7"/>
<evidence type="ECO:0000259" key="3">
    <source>
        <dbReference type="PROSITE" id="PS50158"/>
    </source>
</evidence>
<dbReference type="InterPro" id="IPR001878">
    <property type="entry name" value="Znf_CCHC"/>
</dbReference>
<organism evidence="4 5">
    <name type="scientific">Peronospora matthiolae</name>
    <dbReference type="NCBI Taxonomy" id="2874970"/>
    <lineage>
        <taxon>Eukaryota</taxon>
        <taxon>Sar</taxon>
        <taxon>Stramenopiles</taxon>
        <taxon>Oomycota</taxon>
        <taxon>Peronosporomycetes</taxon>
        <taxon>Peronosporales</taxon>
        <taxon>Peronosporaceae</taxon>
        <taxon>Peronospora</taxon>
    </lineage>
</organism>
<dbReference type="EMBL" id="CAKLBY020000067">
    <property type="protein sequence ID" value="CAK7923059.1"/>
    <property type="molecule type" value="Genomic_DNA"/>
</dbReference>
<keyword evidence="1" id="KW-0479">Metal-binding</keyword>
<dbReference type="GO" id="GO:0003676">
    <property type="term" value="F:nucleic acid binding"/>
    <property type="evidence" value="ECO:0007669"/>
    <property type="project" value="InterPro"/>
</dbReference>
<feature type="region of interest" description="Disordered" evidence="2">
    <location>
        <begin position="293"/>
        <end position="319"/>
    </location>
</feature>
<gene>
    <name evidence="4" type="ORF">PM001_LOCUS8209</name>
</gene>
<dbReference type="SMART" id="SM00343">
    <property type="entry name" value="ZnF_C2HC"/>
    <property type="match status" value="1"/>
</dbReference>
<dbReference type="Pfam" id="PF07727">
    <property type="entry name" value="RVT_2"/>
    <property type="match status" value="1"/>
</dbReference>
<proteinExistence type="predicted"/>
<dbReference type="GO" id="GO:0008270">
    <property type="term" value="F:zinc ion binding"/>
    <property type="evidence" value="ECO:0007669"/>
    <property type="project" value="UniProtKB-KW"/>
</dbReference>